<dbReference type="RefSeq" id="WP_370562819.1">
    <property type="nucleotide sequence ID" value="NZ_JBFWIB010000002.1"/>
</dbReference>
<accession>A0ABV4HVW3</accession>
<sequence>MNENNTAAVAVKSSASGPAALGGLLALSLVPGFAFAQFDPAPILADFATYTAIGVTIIGGFIAGRWALRAMGLLGGR</sequence>
<organism evidence="2 3">
    <name type="scientific">Luteimonas salinilitoris</name>
    <dbReference type="NCBI Taxonomy" id="3237697"/>
    <lineage>
        <taxon>Bacteria</taxon>
        <taxon>Pseudomonadati</taxon>
        <taxon>Pseudomonadota</taxon>
        <taxon>Gammaproteobacteria</taxon>
        <taxon>Lysobacterales</taxon>
        <taxon>Lysobacteraceae</taxon>
        <taxon>Luteimonas</taxon>
    </lineage>
</organism>
<dbReference type="EMBL" id="JBFWIC010000062">
    <property type="protein sequence ID" value="MEZ0476905.1"/>
    <property type="molecule type" value="Genomic_DNA"/>
</dbReference>
<evidence type="ECO:0000313" key="2">
    <source>
        <dbReference type="EMBL" id="MEZ0476905.1"/>
    </source>
</evidence>
<proteinExistence type="predicted"/>
<comment type="caution">
    <text evidence="2">The sequence shown here is derived from an EMBL/GenBank/DDBJ whole genome shotgun (WGS) entry which is preliminary data.</text>
</comment>
<dbReference type="Proteomes" id="UP001566331">
    <property type="component" value="Unassembled WGS sequence"/>
</dbReference>
<keyword evidence="1" id="KW-1133">Transmembrane helix</keyword>
<evidence type="ECO:0000313" key="3">
    <source>
        <dbReference type="Proteomes" id="UP001566331"/>
    </source>
</evidence>
<evidence type="ECO:0000256" key="1">
    <source>
        <dbReference type="SAM" id="Phobius"/>
    </source>
</evidence>
<reference evidence="2 3" key="1">
    <citation type="submission" date="2024-07" db="EMBL/GenBank/DDBJ databases">
        <title>Luteimonas salilacus sp. nov., isolated from the shore soil of Salt Lake in Tibet of China.</title>
        <authorList>
            <person name="Zhang X."/>
            <person name="Li A."/>
        </authorList>
    </citation>
    <scope>NUCLEOTIDE SEQUENCE [LARGE SCALE GENOMIC DNA]</scope>
    <source>
        <strain evidence="2 3">B3-2-R+30</strain>
    </source>
</reference>
<keyword evidence="1" id="KW-0472">Membrane</keyword>
<name>A0ABV4HVW3_9GAMM</name>
<protein>
    <recommendedName>
        <fullName evidence="4">Holin</fullName>
    </recommendedName>
</protein>
<keyword evidence="3" id="KW-1185">Reference proteome</keyword>
<gene>
    <name evidence="2" type="ORF">AB6713_20215</name>
</gene>
<keyword evidence="1" id="KW-0812">Transmembrane</keyword>
<feature type="transmembrane region" description="Helical" evidence="1">
    <location>
        <begin position="47"/>
        <end position="68"/>
    </location>
</feature>
<evidence type="ECO:0008006" key="4">
    <source>
        <dbReference type="Google" id="ProtNLM"/>
    </source>
</evidence>